<gene>
    <name evidence="2" type="ORF">DFH08DRAFT_1055138</name>
</gene>
<feature type="compositionally biased region" description="Gly residues" evidence="1">
    <location>
        <begin position="289"/>
        <end position="298"/>
    </location>
</feature>
<dbReference type="AlphaFoldDB" id="A0AAD7E9M4"/>
<feature type="compositionally biased region" description="Polar residues" evidence="1">
    <location>
        <begin position="276"/>
        <end position="288"/>
    </location>
</feature>
<organism evidence="2 3">
    <name type="scientific">Mycena albidolilacea</name>
    <dbReference type="NCBI Taxonomy" id="1033008"/>
    <lineage>
        <taxon>Eukaryota</taxon>
        <taxon>Fungi</taxon>
        <taxon>Dikarya</taxon>
        <taxon>Basidiomycota</taxon>
        <taxon>Agaricomycotina</taxon>
        <taxon>Agaricomycetes</taxon>
        <taxon>Agaricomycetidae</taxon>
        <taxon>Agaricales</taxon>
        <taxon>Marasmiineae</taxon>
        <taxon>Mycenaceae</taxon>
        <taxon>Mycena</taxon>
    </lineage>
</organism>
<evidence type="ECO:0000313" key="3">
    <source>
        <dbReference type="Proteomes" id="UP001218218"/>
    </source>
</evidence>
<feature type="region of interest" description="Disordered" evidence="1">
    <location>
        <begin position="251"/>
        <end position="298"/>
    </location>
</feature>
<sequence>MNKFVFAVLAAEALKPPRFAMGLTEEISRKELLLRTSYGMICWPKIGSPQITIGQGSKQSILVIRNKSKKTCVGNGNGGRGSGYSGEMDVGHNRRIDTQETQVVLQRPNRGAGLARGEDTAARWTLSGTGVPTGGRRAALLALTTRGGGRVDTDTGVGSGLHGTGVAAHGRRVRQRGGRKAGRMGGESAVARQIRDGYSDAGAERAQRSSVRTWCGHGEEGCADTEAFAGRRCGCGYRQWWWGAETVWPGSLGQEGRREDGRVGRAQHRGGCGTGRESSTEGVSNAATGGSGAGRGWS</sequence>
<dbReference type="EMBL" id="JARIHO010000097">
    <property type="protein sequence ID" value="KAJ7305456.1"/>
    <property type="molecule type" value="Genomic_DNA"/>
</dbReference>
<keyword evidence="3" id="KW-1185">Reference proteome</keyword>
<dbReference type="Proteomes" id="UP001218218">
    <property type="component" value="Unassembled WGS sequence"/>
</dbReference>
<name>A0AAD7E9M4_9AGAR</name>
<protein>
    <submittedName>
        <fullName evidence="2">Uncharacterized protein</fullName>
    </submittedName>
</protein>
<evidence type="ECO:0000256" key="1">
    <source>
        <dbReference type="SAM" id="MobiDB-lite"/>
    </source>
</evidence>
<reference evidence="2" key="1">
    <citation type="submission" date="2023-03" db="EMBL/GenBank/DDBJ databases">
        <title>Massive genome expansion in bonnet fungi (Mycena s.s.) driven by repeated elements and novel gene families across ecological guilds.</title>
        <authorList>
            <consortium name="Lawrence Berkeley National Laboratory"/>
            <person name="Harder C.B."/>
            <person name="Miyauchi S."/>
            <person name="Viragh M."/>
            <person name="Kuo A."/>
            <person name="Thoen E."/>
            <person name="Andreopoulos B."/>
            <person name="Lu D."/>
            <person name="Skrede I."/>
            <person name="Drula E."/>
            <person name="Henrissat B."/>
            <person name="Morin E."/>
            <person name="Kohler A."/>
            <person name="Barry K."/>
            <person name="LaButti K."/>
            <person name="Morin E."/>
            <person name="Salamov A."/>
            <person name="Lipzen A."/>
            <person name="Mereny Z."/>
            <person name="Hegedus B."/>
            <person name="Baldrian P."/>
            <person name="Stursova M."/>
            <person name="Weitz H."/>
            <person name="Taylor A."/>
            <person name="Grigoriev I.V."/>
            <person name="Nagy L.G."/>
            <person name="Martin F."/>
            <person name="Kauserud H."/>
        </authorList>
    </citation>
    <scope>NUCLEOTIDE SEQUENCE</scope>
    <source>
        <strain evidence="2">CBHHK002</strain>
    </source>
</reference>
<evidence type="ECO:0000313" key="2">
    <source>
        <dbReference type="EMBL" id="KAJ7305456.1"/>
    </source>
</evidence>
<accession>A0AAD7E9M4</accession>
<comment type="caution">
    <text evidence="2">The sequence shown here is derived from an EMBL/GenBank/DDBJ whole genome shotgun (WGS) entry which is preliminary data.</text>
</comment>
<proteinExistence type="predicted"/>